<protein>
    <recommendedName>
        <fullName evidence="3">Reverse transcriptase</fullName>
    </recommendedName>
</protein>
<name>A0AAV3RE77_LITER</name>
<proteinExistence type="predicted"/>
<dbReference type="EMBL" id="BAABME010009009">
    <property type="protein sequence ID" value="GAA0174293.1"/>
    <property type="molecule type" value="Genomic_DNA"/>
</dbReference>
<evidence type="ECO:0000313" key="2">
    <source>
        <dbReference type="Proteomes" id="UP001454036"/>
    </source>
</evidence>
<organism evidence="1 2">
    <name type="scientific">Lithospermum erythrorhizon</name>
    <name type="common">Purple gromwell</name>
    <name type="synonym">Lithospermum officinale var. erythrorhizon</name>
    <dbReference type="NCBI Taxonomy" id="34254"/>
    <lineage>
        <taxon>Eukaryota</taxon>
        <taxon>Viridiplantae</taxon>
        <taxon>Streptophyta</taxon>
        <taxon>Embryophyta</taxon>
        <taxon>Tracheophyta</taxon>
        <taxon>Spermatophyta</taxon>
        <taxon>Magnoliopsida</taxon>
        <taxon>eudicotyledons</taxon>
        <taxon>Gunneridae</taxon>
        <taxon>Pentapetalae</taxon>
        <taxon>asterids</taxon>
        <taxon>lamiids</taxon>
        <taxon>Boraginales</taxon>
        <taxon>Boraginaceae</taxon>
        <taxon>Boraginoideae</taxon>
        <taxon>Lithospermeae</taxon>
        <taxon>Lithospermum</taxon>
    </lineage>
</organism>
<evidence type="ECO:0000313" key="1">
    <source>
        <dbReference type="EMBL" id="GAA0174293.1"/>
    </source>
</evidence>
<keyword evidence="2" id="KW-1185">Reference proteome</keyword>
<dbReference type="AlphaFoldDB" id="A0AAV3RE77"/>
<accession>A0AAV3RE77</accession>
<sequence length="102" mass="11229">MLREAEERKGLTGIKISRESPSISHILCADDTMIFCKANGSEAVEIVSILRDYEEASGQKVNIDKCSASFDLNTPQGTRRLVLEVLGMNEVMDHGKYLGLPS</sequence>
<evidence type="ECO:0008006" key="3">
    <source>
        <dbReference type="Google" id="ProtNLM"/>
    </source>
</evidence>
<gene>
    <name evidence="1" type="ORF">LIER_27715</name>
</gene>
<reference evidence="1 2" key="1">
    <citation type="submission" date="2024-01" db="EMBL/GenBank/DDBJ databases">
        <title>The complete chloroplast genome sequence of Lithospermum erythrorhizon: insights into the phylogenetic relationship among Boraginaceae species and the maternal lineages of purple gromwells.</title>
        <authorList>
            <person name="Okada T."/>
            <person name="Watanabe K."/>
        </authorList>
    </citation>
    <scope>NUCLEOTIDE SEQUENCE [LARGE SCALE GENOMIC DNA]</scope>
</reference>
<dbReference type="Proteomes" id="UP001454036">
    <property type="component" value="Unassembled WGS sequence"/>
</dbReference>
<comment type="caution">
    <text evidence="1">The sequence shown here is derived from an EMBL/GenBank/DDBJ whole genome shotgun (WGS) entry which is preliminary data.</text>
</comment>